<keyword evidence="3 10" id="KW-0808">Transferase</keyword>
<feature type="transmembrane region" description="Helical" evidence="10">
    <location>
        <begin position="7"/>
        <end position="31"/>
    </location>
</feature>
<dbReference type="STRING" id="225992.B5M06_15900"/>
<feature type="transmembrane region" description="Helical" evidence="10">
    <location>
        <begin position="86"/>
        <end position="105"/>
    </location>
</feature>
<dbReference type="PANTHER" id="PTHR30309">
    <property type="entry name" value="INNER MEMBRANE PROTEIN YGIH"/>
    <property type="match status" value="1"/>
</dbReference>
<dbReference type="EC" id="2.3.1.275" evidence="10"/>
<protein>
    <recommendedName>
        <fullName evidence="10">Glycerol-3-phosphate acyltransferase</fullName>
    </recommendedName>
    <alternativeName>
        <fullName evidence="10">Acyl-PO4 G3P acyltransferase</fullName>
    </alternativeName>
    <alternativeName>
        <fullName evidence="10">Acyl-phosphate--glycerol-3-phosphate acyltransferase</fullName>
    </alternativeName>
    <alternativeName>
        <fullName evidence="10">G3P acyltransferase</fullName>
        <shortName evidence="10">GPAT</shortName>
        <ecNumber evidence="10">2.3.1.275</ecNumber>
    </alternativeName>
    <alternativeName>
        <fullName evidence="10">Lysophosphatidic acid synthase</fullName>
        <shortName evidence="10">LPA synthase</shortName>
    </alternativeName>
</protein>
<comment type="similarity">
    <text evidence="10">Belongs to the PlsY family.</text>
</comment>
<dbReference type="SMART" id="SM01207">
    <property type="entry name" value="G3P_acyltransf"/>
    <property type="match status" value="1"/>
</dbReference>
<evidence type="ECO:0000256" key="1">
    <source>
        <dbReference type="ARBA" id="ARBA00022475"/>
    </source>
</evidence>
<evidence type="ECO:0000256" key="11">
    <source>
        <dbReference type="SAM" id="MobiDB-lite"/>
    </source>
</evidence>
<keyword evidence="9 10" id="KW-1208">Phospholipid metabolism</keyword>
<feature type="transmembrane region" description="Helical" evidence="10">
    <location>
        <begin position="51"/>
        <end position="74"/>
    </location>
</feature>
<keyword evidence="7 10" id="KW-0472">Membrane</keyword>
<feature type="transmembrane region" description="Helical" evidence="10">
    <location>
        <begin position="174"/>
        <end position="190"/>
    </location>
</feature>
<organism evidence="12 13">
    <name type="scientific">Comamonas kerstersii</name>
    <dbReference type="NCBI Taxonomy" id="225992"/>
    <lineage>
        <taxon>Bacteria</taxon>
        <taxon>Pseudomonadati</taxon>
        <taxon>Pseudomonadota</taxon>
        <taxon>Betaproteobacteria</taxon>
        <taxon>Burkholderiales</taxon>
        <taxon>Comamonadaceae</taxon>
        <taxon>Comamonas</taxon>
    </lineage>
</organism>
<evidence type="ECO:0000256" key="5">
    <source>
        <dbReference type="ARBA" id="ARBA00022989"/>
    </source>
</evidence>
<comment type="function">
    <text evidence="10">Catalyzes the transfer of an acyl group from acyl-phosphate (acyl-PO(4)) to glycerol-3-phosphate (G3P) to form lysophosphatidic acid (LPA). This enzyme utilizes acyl-phosphate as fatty acyl donor, but not acyl-CoA or acyl-ACP.</text>
</comment>
<evidence type="ECO:0000256" key="10">
    <source>
        <dbReference type="HAMAP-Rule" id="MF_01043"/>
    </source>
</evidence>
<keyword evidence="13" id="KW-1185">Reference proteome</keyword>
<keyword evidence="2 10" id="KW-0444">Lipid biosynthesis</keyword>
<dbReference type="HAMAP" id="MF_01043">
    <property type="entry name" value="PlsY"/>
    <property type="match status" value="1"/>
</dbReference>
<keyword evidence="8 10" id="KW-0594">Phospholipid biosynthesis</keyword>
<dbReference type="EMBL" id="LPXH01000035">
    <property type="protein sequence ID" value="KUF39653.1"/>
    <property type="molecule type" value="Genomic_DNA"/>
</dbReference>
<keyword evidence="1 10" id="KW-1003">Cell membrane</keyword>
<dbReference type="Proteomes" id="UP000053300">
    <property type="component" value="Unassembled WGS sequence"/>
</dbReference>
<keyword evidence="12" id="KW-0012">Acyltransferase</keyword>
<comment type="subunit">
    <text evidence="10">Probably interacts with PlsX.</text>
</comment>
<dbReference type="PANTHER" id="PTHR30309:SF0">
    <property type="entry name" value="GLYCEROL-3-PHOSPHATE ACYLTRANSFERASE-RELATED"/>
    <property type="match status" value="1"/>
</dbReference>
<keyword evidence="4 10" id="KW-0812">Transmembrane</keyword>
<evidence type="ECO:0000256" key="3">
    <source>
        <dbReference type="ARBA" id="ARBA00022679"/>
    </source>
</evidence>
<feature type="compositionally biased region" description="Basic and acidic residues" evidence="11">
    <location>
        <begin position="202"/>
        <end position="211"/>
    </location>
</feature>
<dbReference type="UniPathway" id="UPA00085"/>
<evidence type="ECO:0000313" key="12">
    <source>
        <dbReference type="EMBL" id="KUF39653.1"/>
    </source>
</evidence>
<dbReference type="AlphaFoldDB" id="A0A0W7YWU2"/>
<gene>
    <name evidence="10" type="primary">plsY</name>
    <name evidence="12" type="ORF">AS359_06280</name>
</gene>
<keyword evidence="6 10" id="KW-0443">Lipid metabolism</keyword>
<dbReference type="NCBIfam" id="TIGR00023">
    <property type="entry name" value="glycerol-3-phosphate 1-O-acyltransferase PlsY"/>
    <property type="match status" value="1"/>
</dbReference>
<sequence>MNSVLPVIAAVAAYLIGSLSFAVIVSSLMGLNDPRTYGSGNPGATNVLRSGSKAAAALTLLLDAFKGLVPVLLVKYFGPDFGLHEGTLALVAIAAFLGHLFPVFFKFKGGKGVATALGVLLGISGWLGLFVLLTWLFVAFTTRYSSLSALIAAVLAPAYYIMFGGSLWVYEKPLLAAVVAMSALLLWRHAGNISRLLKGQESKIGSKKDKAAAQPAAKQKNKR</sequence>
<dbReference type="GO" id="GO:0043772">
    <property type="term" value="F:acyl-phosphate glycerol-3-phosphate acyltransferase activity"/>
    <property type="evidence" value="ECO:0007669"/>
    <property type="project" value="UniProtKB-UniRule"/>
</dbReference>
<dbReference type="GO" id="GO:0005886">
    <property type="term" value="C:plasma membrane"/>
    <property type="evidence" value="ECO:0007669"/>
    <property type="project" value="UniProtKB-SubCell"/>
</dbReference>
<evidence type="ECO:0000256" key="4">
    <source>
        <dbReference type="ARBA" id="ARBA00022692"/>
    </source>
</evidence>
<comment type="pathway">
    <text evidence="10">Lipid metabolism; phospholipid metabolism.</text>
</comment>
<keyword evidence="5 10" id="KW-1133">Transmembrane helix</keyword>
<evidence type="ECO:0000256" key="2">
    <source>
        <dbReference type="ARBA" id="ARBA00022516"/>
    </source>
</evidence>
<comment type="caution">
    <text evidence="12">The sequence shown here is derived from an EMBL/GenBank/DDBJ whole genome shotgun (WGS) entry which is preliminary data.</text>
</comment>
<dbReference type="GO" id="GO:0008654">
    <property type="term" value="P:phospholipid biosynthetic process"/>
    <property type="evidence" value="ECO:0007669"/>
    <property type="project" value="UniProtKB-UniRule"/>
</dbReference>
<comment type="catalytic activity">
    <reaction evidence="10">
        <text>an acyl phosphate + sn-glycerol 3-phosphate = a 1-acyl-sn-glycero-3-phosphate + phosphate</text>
        <dbReference type="Rhea" id="RHEA:34075"/>
        <dbReference type="ChEBI" id="CHEBI:43474"/>
        <dbReference type="ChEBI" id="CHEBI:57597"/>
        <dbReference type="ChEBI" id="CHEBI:57970"/>
        <dbReference type="ChEBI" id="CHEBI:59918"/>
        <dbReference type="EC" id="2.3.1.275"/>
    </reaction>
</comment>
<comment type="subcellular location">
    <subcellularLocation>
        <location evidence="10">Cell membrane</location>
        <topology evidence="10">Multi-pass membrane protein</topology>
    </subcellularLocation>
</comment>
<accession>A0A0W7YWU2</accession>
<evidence type="ECO:0000256" key="9">
    <source>
        <dbReference type="ARBA" id="ARBA00023264"/>
    </source>
</evidence>
<feature type="region of interest" description="Disordered" evidence="11">
    <location>
        <begin position="202"/>
        <end position="223"/>
    </location>
</feature>
<feature type="transmembrane region" description="Helical" evidence="10">
    <location>
        <begin position="147"/>
        <end position="168"/>
    </location>
</feature>
<feature type="compositionally biased region" description="Low complexity" evidence="11">
    <location>
        <begin position="212"/>
        <end position="223"/>
    </location>
</feature>
<name>A0A0W7YWU2_9BURK</name>
<evidence type="ECO:0000256" key="6">
    <source>
        <dbReference type="ARBA" id="ARBA00023098"/>
    </source>
</evidence>
<evidence type="ECO:0000256" key="8">
    <source>
        <dbReference type="ARBA" id="ARBA00023209"/>
    </source>
</evidence>
<dbReference type="Pfam" id="PF02660">
    <property type="entry name" value="G3P_acyltransf"/>
    <property type="match status" value="1"/>
</dbReference>
<reference evidence="12 13" key="1">
    <citation type="submission" date="2015-12" db="EMBL/GenBank/DDBJ databases">
        <title>Complete genome sequence of a multi-drug resistant strain Acidovorax sp. 12322-1.</title>
        <authorList>
            <person name="Ming D."/>
            <person name="Wang M."/>
            <person name="Hu S."/>
            <person name="Zhou Y."/>
            <person name="Jiang T."/>
        </authorList>
    </citation>
    <scope>NUCLEOTIDE SEQUENCE [LARGE SCALE GENOMIC DNA]</scope>
    <source>
        <strain evidence="12 13">12322-1</strain>
    </source>
</reference>
<feature type="transmembrane region" description="Helical" evidence="10">
    <location>
        <begin position="117"/>
        <end position="140"/>
    </location>
</feature>
<evidence type="ECO:0000256" key="7">
    <source>
        <dbReference type="ARBA" id="ARBA00023136"/>
    </source>
</evidence>
<dbReference type="RefSeq" id="WP_058880206.1">
    <property type="nucleotide sequence ID" value="NZ_CATYED010000013.1"/>
</dbReference>
<evidence type="ECO:0000313" key="13">
    <source>
        <dbReference type="Proteomes" id="UP000053300"/>
    </source>
</evidence>
<dbReference type="InterPro" id="IPR003811">
    <property type="entry name" value="G3P_acylTferase_PlsY"/>
</dbReference>
<proteinExistence type="inferred from homology"/>